<name>A0A841HU40_9GAMM</name>
<dbReference type="CDD" id="cd00093">
    <property type="entry name" value="HTH_XRE"/>
    <property type="match status" value="1"/>
</dbReference>
<dbReference type="EMBL" id="JACHHZ010000005">
    <property type="protein sequence ID" value="MBB6095365.1"/>
    <property type="molecule type" value="Genomic_DNA"/>
</dbReference>
<proteinExistence type="predicted"/>
<dbReference type="Gene3D" id="3.30.450.180">
    <property type="match status" value="1"/>
</dbReference>
<dbReference type="PANTHER" id="PTHR35010:SF4">
    <property type="entry name" value="BLL5781 PROTEIN"/>
    <property type="match status" value="1"/>
</dbReference>
<dbReference type="SUPFAM" id="SSF47413">
    <property type="entry name" value="lambda repressor-like DNA-binding domains"/>
    <property type="match status" value="1"/>
</dbReference>
<evidence type="ECO:0000259" key="1">
    <source>
        <dbReference type="PROSITE" id="PS50943"/>
    </source>
</evidence>
<sequence length="277" mass="31220">MQSSPPPPAPSAHIGKLLREWRGMRRLSQLDLALEANVSARHLSYVETGKSQPSRDMVTRLADVLDMPLRERNALLIAAGYAPTYRETSLDTETMAPVRRALEFILEHQNPYPAFVMNRYWDVQMTNSALLSIFRVLKDGGPKHSNILRQVFDPDDMRPLVANWEEVAGDLIRHLHDEIAASPSDARLRELLDEVLSYPDVPAGWRAREPSMSPLPLLTTIFRAGDLELHFFSTLTTFGTTRDVTLDELRIESMFPVDDTTASRCRAIAANARKATN</sequence>
<dbReference type="InterPro" id="IPR041413">
    <property type="entry name" value="MLTR_LBD"/>
</dbReference>
<dbReference type="RefSeq" id="WP_184334746.1">
    <property type="nucleotide sequence ID" value="NZ_JACHHZ010000005.1"/>
</dbReference>
<evidence type="ECO:0000313" key="3">
    <source>
        <dbReference type="Proteomes" id="UP000588068"/>
    </source>
</evidence>
<dbReference type="Gene3D" id="1.10.260.40">
    <property type="entry name" value="lambda repressor-like DNA-binding domains"/>
    <property type="match status" value="1"/>
</dbReference>
<dbReference type="InterPro" id="IPR010982">
    <property type="entry name" value="Lambda_DNA-bd_dom_sf"/>
</dbReference>
<comment type="caution">
    <text evidence="2">The sequence shown here is derived from an EMBL/GenBank/DDBJ whole genome shotgun (WGS) entry which is preliminary data.</text>
</comment>
<evidence type="ECO:0000313" key="2">
    <source>
        <dbReference type="EMBL" id="MBB6095365.1"/>
    </source>
</evidence>
<gene>
    <name evidence="2" type="ORF">HNQ60_004255</name>
</gene>
<feature type="domain" description="HTH cro/C1-type" evidence="1">
    <location>
        <begin position="18"/>
        <end position="72"/>
    </location>
</feature>
<reference evidence="2 3" key="1">
    <citation type="submission" date="2020-08" db="EMBL/GenBank/DDBJ databases">
        <title>Genomic Encyclopedia of Type Strains, Phase IV (KMG-IV): sequencing the most valuable type-strain genomes for metagenomic binning, comparative biology and taxonomic classification.</title>
        <authorList>
            <person name="Goeker M."/>
        </authorList>
    </citation>
    <scope>NUCLEOTIDE SEQUENCE [LARGE SCALE GENOMIC DNA]</scope>
    <source>
        <strain evidence="2 3">DSM 26723</strain>
    </source>
</reference>
<dbReference type="AlphaFoldDB" id="A0A841HU40"/>
<protein>
    <submittedName>
        <fullName evidence="2">Transcriptional regulator with XRE-family HTH domain</fullName>
    </submittedName>
</protein>
<dbReference type="Pfam" id="PF13560">
    <property type="entry name" value="HTH_31"/>
    <property type="match status" value="1"/>
</dbReference>
<organism evidence="2 3">
    <name type="scientific">Povalibacter uvarum</name>
    <dbReference type="NCBI Taxonomy" id="732238"/>
    <lineage>
        <taxon>Bacteria</taxon>
        <taxon>Pseudomonadati</taxon>
        <taxon>Pseudomonadota</taxon>
        <taxon>Gammaproteobacteria</taxon>
        <taxon>Steroidobacterales</taxon>
        <taxon>Steroidobacteraceae</taxon>
        <taxon>Povalibacter</taxon>
    </lineage>
</organism>
<dbReference type="SMART" id="SM00530">
    <property type="entry name" value="HTH_XRE"/>
    <property type="match status" value="1"/>
</dbReference>
<dbReference type="GO" id="GO:0003677">
    <property type="term" value="F:DNA binding"/>
    <property type="evidence" value="ECO:0007669"/>
    <property type="project" value="InterPro"/>
</dbReference>
<keyword evidence="3" id="KW-1185">Reference proteome</keyword>
<dbReference type="Pfam" id="PF17765">
    <property type="entry name" value="MLTR_LBD"/>
    <property type="match status" value="1"/>
</dbReference>
<dbReference type="PANTHER" id="PTHR35010">
    <property type="entry name" value="BLL4672 PROTEIN-RELATED"/>
    <property type="match status" value="1"/>
</dbReference>
<accession>A0A841HU40</accession>
<dbReference type="Proteomes" id="UP000588068">
    <property type="component" value="Unassembled WGS sequence"/>
</dbReference>
<dbReference type="InterPro" id="IPR001387">
    <property type="entry name" value="Cro/C1-type_HTH"/>
</dbReference>
<dbReference type="PROSITE" id="PS50943">
    <property type="entry name" value="HTH_CROC1"/>
    <property type="match status" value="1"/>
</dbReference>